<dbReference type="SMR" id="Q72G59"/>
<dbReference type="InterPro" id="IPR038454">
    <property type="entry name" value="DnaA_N_sf"/>
</dbReference>
<dbReference type="PaxDb" id="882-DVU_0001"/>
<dbReference type="EnsemblBacteria" id="AAS94485">
    <property type="protein sequence ID" value="AAS94485"/>
    <property type="gene ID" value="DVU_0001"/>
</dbReference>
<dbReference type="Pfam" id="PF00308">
    <property type="entry name" value="Bac_DnaA"/>
    <property type="match status" value="1"/>
</dbReference>
<dbReference type="InterPro" id="IPR020591">
    <property type="entry name" value="Chromosome_initiator_DnaA-like"/>
</dbReference>
<evidence type="ECO:0000256" key="7">
    <source>
        <dbReference type="RuleBase" id="RU000577"/>
    </source>
</evidence>
<dbReference type="InterPro" id="IPR027417">
    <property type="entry name" value="P-loop_NTPase"/>
</dbReference>
<organism evidence="11 12">
    <name type="scientific">Nitratidesulfovibrio vulgaris (strain ATCC 29579 / DSM 644 / CCUG 34227 / NCIMB 8303 / VKM B-1760 / Hildenborough)</name>
    <name type="common">Desulfovibrio vulgaris</name>
    <dbReference type="NCBI Taxonomy" id="882"/>
    <lineage>
        <taxon>Bacteria</taxon>
        <taxon>Pseudomonadati</taxon>
        <taxon>Thermodesulfobacteriota</taxon>
        <taxon>Desulfovibrionia</taxon>
        <taxon>Desulfovibrionales</taxon>
        <taxon>Desulfovibrionaceae</taxon>
        <taxon>Nitratidesulfovibrio</taxon>
    </lineage>
</organism>
<dbReference type="SUPFAM" id="SSF48295">
    <property type="entry name" value="TrpR-like"/>
    <property type="match status" value="1"/>
</dbReference>
<protein>
    <recommendedName>
        <fullName evidence="7">Chromosomal replication initiator protein DnaA</fullName>
    </recommendedName>
</protein>
<reference evidence="11 12" key="1">
    <citation type="journal article" date="2004" name="Nat. Biotechnol.">
        <title>The genome sequence of the anaerobic, sulfate-reducing bacterium Desulfovibrio vulgaris Hildenborough.</title>
        <authorList>
            <person name="Heidelberg J.F."/>
            <person name="Seshadri R."/>
            <person name="Haveman S.A."/>
            <person name="Hemme C.L."/>
            <person name="Paulsen I.T."/>
            <person name="Kolonay J.F."/>
            <person name="Eisen J.A."/>
            <person name="Ward N."/>
            <person name="Methe B."/>
            <person name="Brinkac L.M."/>
            <person name="Daugherty S.C."/>
            <person name="Deboy R.T."/>
            <person name="Dodson R.J."/>
            <person name="Durkin A.S."/>
            <person name="Madupu R."/>
            <person name="Nelson W.C."/>
            <person name="Sullivan S.A."/>
            <person name="Fouts D."/>
            <person name="Haft D.H."/>
            <person name="Selengut J."/>
            <person name="Peterson J.D."/>
            <person name="Davidsen T.M."/>
            <person name="Zafar N."/>
            <person name="Zhou L."/>
            <person name="Radune D."/>
            <person name="Dimitrov G."/>
            <person name="Hance M."/>
            <person name="Tran K."/>
            <person name="Khouri H."/>
            <person name="Gill J."/>
            <person name="Utterback T.R."/>
            <person name="Feldblyum T.V."/>
            <person name="Wall J.D."/>
            <person name="Voordouw G."/>
            <person name="Fraser C.M."/>
        </authorList>
    </citation>
    <scope>NUCLEOTIDE SEQUENCE [LARGE SCALE GENOMIC DNA]</scope>
    <source>
        <strain evidence="12">ATCC 29579 / DSM 644 / NCIMB 8303 / VKM B-1760 / Hildenborough</strain>
    </source>
</reference>
<evidence type="ECO:0000256" key="5">
    <source>
        <dbReference type="ARBA" id="ARBA00023121"/>
    </source>
</evidence>
<dbReference type="KEGG" id="dvu:DVU_0001"/>
<evidence type="ECO:0000313" key="11">
    <source>
        <dbReference type="EMBL" id="AAS94485.1"/>
    </source>
</evidence>
<keyword evidence="2 7" id="KW-0235">DNA replication</keyword>
<dbReference type="PATRIC" id="fig|882.5.peg.1"/>
<evidence type="ECO:0000256" key="4">
    <source>
        <dbReference type="ARBA" id="ARBA00022840"/>
    </source>
</evidence>
<dbReference type="RefSeq" id="WP_010937312.1">
    <property type="nucleotide sequence ID" value="NC_002937.3"/>
</dbReference>
<accession>Q72G59</accession>
<dbReference type="InterPro" id="IPR003593">
    <property type="entry name" value="AAA+_ATPase"/>
</dbReference>
<evidence type="ECO:0000313" key="12">
    <source>
        <dbReference type="Proteomes" id="UP000002194"/>
    </source>
</evidence>
<evidence type="ECO:0000256" key="2">
    <source>
        <dbReference type="ARBA" id="ARBA00022705"/>
    </source>
</evidence>
<dbReference type="InterPro" id="IPR013159">
    <property type="entry name" value="DnaA_C"/>
</dbReference>
<sequence length="437" mass="49501">MLQQALRQHLRQTCSEQELHQWFDPLDLRLDDAQQRLEVRFPHPHFARWFEAQALERFTAGVRDVVGTSVALVFPEGIKTTDRSTVQPPSQPPLASESVACPFGAAFTFDAFITNRKNQFPLAAAREAARNGHQRTYNPFVLCGASGNGKTHLLRALANELAALYGTDAVFCGSAEELHDRYNTEERLAMRRTLCAHRALLLDDLHRLRALPDLREELTALFDHFYDHGKQMAFAYAGRLSDLDFLEAPLRSRLELGLIVDLKEPDLDVRVRYIHARCAALSLQLAREHVLTLAQRCHEFRHLSGLLLKVAAYRDMVGRDILDRELEQILRNTDSGPERAVAPDTIISAAAEHFGVTPRDILSDKRQQHIVQARQVAMFLCRELIGSSFPALGRMFGGKDHSTAMYAVKKIKKLQYDNKDMHALVAELKRRCLNHDG</sequence>
<gene>
    <name evidence="11" type="primary">dnaA-1</name>
    <name evidence="11" type="ordered locus">DVU_0001</name>
</gene>
<evidence type="ECO:0000256" key="3">
    <source>
        <dbReference type="ARBA" id="ARBA00022741"/>
    </source>
</evidence>
<dbReference type="GO" id="GO:0005886">
    <property type="term" value="C:plasma membrane"/>
    <property type="evidence" value="ECO:0007669"/>
    <property type="project" value="TreeGrafter"/>
</dbReference>
<dbReference type="AlphaFoldDB" id="Q72G59"/>
<evidence type="ECO:0000256" key="8">
    <source>
        <dbReference type="RuleBase" id="RU004227"/>
    </source>
</evidence>
<dbReference type="InterPro" id="IPR013317">
    <property type="entry name" value="DnaA_dom"/>
</dbReference>
<dbReference type="Gene3D" id="1.10.1750.10">
    <property type="match status" value="1"/>
</dbReference>
<evidence type="ECO:0000259" key="9">
    <source>
        <dbReference type="SMART" id="SM00382"/>
    </source>
</evidence>
<dbReference type="EMBL" id="AE017285">
    <property type="protein sequence ID" value="AAS94485.1"/>
    <property type="molecule type" value="Genomic_DNA"/>
</dbReference>
<dbReference type="GO" id="GO:0003688">
    <property type="term" value="F:DNA replication origin binding"/>
    <property type="evidence" value="ECO:0007669"/>
    <property type="project" value="TreeGrafter"/>
</dbReference>
<keyword evidence="5" id="KW-0446">Lipid-binding</keyword>
<keyword evidence="12" id="KW-1185">Reference proteome</keyword>
<keyword evidence="4 7" id="KW-0067">ATP-binding</keyword>
<dbReference type="GO" id="GO:0008289">
    <property type="term" value="F:lipid binding"/>
    <property type="evidence" value="ECO:0007669"/>
    <property type="project" value="UniProtKB-KW"/>
</dbReference>
<dbReference type="CDD" id="cd06571">
    <property type="entry name" value="Bac_DnaA_C"/>
    <property type="match status" value="1"/>
</dbReference>
<name>Q72G59_NITV2</name>
<comment type="function">
    <text evidence="7">Plays an essential role in the initiation and regulation of chromosomal replication. ATP-DnaA binds to the origin of replication (oriC) to initiate formation of the DNA replication initiation complex once per cell cycle. Binds the DnaA box (a 9 base pair repeat at the origin) and separates the double-stranded (ds)DNA. Forms a right-handed helical filament on oriC DNA; dsDNA binds to the exterior of the filament while single-stranded (ss)DNA is stabiized in the filament's interior. The ATP-DnaA-oriC complex binds and stabilizes one strand of the AT-rich DNA unwinding element (DUE), permitting loading of DNA polymerase. After initiation quickly degrades to an ADP-DnaA complex that is not apt for DNA replication. Binds acidic phospholipids.</text>
</comment>
<dbReference type="GO" id="GO:0006275">
    <property type="term" value="P:regulation of DNA replication"/>
    <property type="evidence" value="ECO:0007669"/>
    <property type="project" value="InterPro"/>
</dbReference>
<dbReference type="Gene3D" id="3.40.50.300">
    <property type="entry name" value="P-loop containing nucleotide triphosphate hydrolases"/>
    <property type="match status" value="1"/>
</dbReference>
<keyword evidence="6 7" id="KW-0238">DNA-binding</keyword>
<dbReference type="PhylomeDB" id="Q72G59"/>
<dbReference type="Pfam" id="PF08299">
    <property type="entry name" value="Bac_DnaA_C"/>
    <property type="match status" value="1"/>
</dbReference>
<dbReference type="GO" id="GO:0006270">
    <property type="term" value="P:DNA replication initiation"/>
    <property type="evidence" value="ECO:0007669"/>
    <property type="project" value="InterPro"/>
</dbReference>
<dbReference type="SUPFAM" id="SSF52540">
    <property type="entry name" value="P-loop containing nucleoside triphosphate hydrolases"/>
    <property type="match status" value="1"/>
</dbReference>
<feature type="domain" description="Chromosomal replication initiator DnaA C-terminal" evidence="10">
    <location>
        <begin position="342"/>
        <end position="411"/>
    </location>
</feature>
<dbReference type="InterPro" id="IPR010921">
    <property type="entry name" value="Trp_repressor/repl_initiator"/>
</dbReference>
<dbReference type="Gene3D" id="3.30.300.180">
    <property type="match status" value="1"/>
</dbReference>
<dbReference type="OrthoDB" id="9807019at2"/>
<evidence type="ECO:0000259" key="10">
    <source>
        <dbReference type="SMART" id="SM00760"/>
    </source>
</evidence>
<proteinExistence type="inferred from homology"/>
<keyword evidence="3 7" id="KW-0547">Nucleotide-binding</keyword>
<dbReference type="GO" id="GO:0005524">
    <property type="term" value="F:ATP binding"/>
    <property type="evidence" value="ECO:0007669"/>
    <property type="project" value="UniProtKB-KW"/>
</dbReference>
<dbReference type="SMART" id="SM00760">
    <property type="entry name" value="Bac_DnaA_C"/>
    <property type="match status" value="1"/>
</dbReference>
<dbReference type="eggNOG" id="COG0593">
    <property type="taxonomic scope" value="Bacteria"/>
</dbReference>
<dbReference type="SMART" id="SM00382">
    <property type="entry name" value="AAA"/>
    <property type="match status" value="1"/>
</dbReference>
<evidence type="ECO:0000256" key="6">
    <source>
        <dbReference type="ARBA" id="ARBA00023125"/>
    </source>
</evidence>
<dbReference type="PANTHER" id="PTHR30050">
    <property type="entry name" value="CHROMOSOMAL REPLICATION INITIATOR PROTEIN DNAA"/>
    <property type="match status" value="1"/>
</dbReference>
<keyword evidence="1" id="KW-0963">Cytoplasm</keyword>
<dbReference type="STRING" id="882.DVU_0001"/>
<feature type="domain" description="AAA+ ATPase" evidence="9">
    <location>
        <begin position="136"/>
        <end position="264"/>
    </location>
</feature>
<dbReference type="Proteomes" id="UP000002194">
    <property type="component" value="Chromosome"/>
</dbReference>
<dbReference type="HOGENOM" id="CLU_026910_3_2_7"/>
<dbReference type="PRINTS" id="PR00051">
    <property type="entry name" value="DNAA"/>
</dbReference>
<comment type="similarity">
    <text evidence="8">Belongs to the DnaA family.</text>
</comment>
<evidence type="ECO:0000256" key="1">
    <source>
        <dbReference type="ARBA" id="ARBA00022490"/>
    </source>
</evidence>
<dbReference type="PANTHER" id="PTHR30050:SF2">
    <property type="entry name" value="CHROMOSOMAL REPLICATION INITIATOR PROTEIN DNAA"/>
    <property type="match status" value="1"/>
</dbReference>